<gene>
    <name evidence="2" type="ORF">EZS28_035552</name>
</gene>
<dbReference type="EMBL" id="SNRW01016867">
    <property type="protein sequence ID" value="KAA6368921.1"/>
    <property type="molecule type" value="Genomic_DNA"/>
</dbReference>
<proteinExistence type="predicted"/>
<organism evidence="2 3">
    <name type="scientific">Streblomastix strix</name>
    <dbReference type="NCBI Taxonomy" id="222440"/>
    <lineage>
        <taxon>Eukaryota</taxon>
        <taxon>Metamonada</taxon>
        <taxon>Preaxostyla</taxon>
        <taxon>Oxymonadida</taxon>
        <taxon>Streblomastigidae</taxon>
        <taxon>Streblomastix</taxon>
    </lineage>
</organism>
<feature type="region of interest" description="Disordered" evidence="1">
    <location>
        <begin position="1"/>
        <end position="34"/>
    </location>
</feature>
<dbReference type="Proteomes" id="UP000324800">
    <property type="component" value="Unassembled WGS sequence"/>
</dbReference>
<reference evidence="2 3" key="1">
    <citation type="submission" date="2019-03" db="EMBL/GenBank/DDBJ databases">
        <title>Single cell metagenomics reveals metabolic interactions within the superorganism composed of flagellate Streblomastix strix and complex community of Bacteroidetes bacteria on its surface.</title>
        <authorList>
            <person name="Treitli S.C."/>
            <person name="Kolisko M."/>
            <person name="Husnik F."/>
            <person name="Keeling P."/>
            <person name="Hampl V."/>
        </authorList>
    </citation>
    <scope>NUCLEOTIDE SEQUENCE [LARGE SCALE GENOMIC DNA]</scope>
    <source>
        <strain evidence="2">ST1C</strain>
    </source>
</reference>
<evidence type="ECO:0000313" key="2">
    <source>
        <dbReference type="EMBL" id="KAA6368921.1"/>
    </source>
</evidence>
<evidence type="ECO:0000256" key="1">
    <source>
        <dbReference type="SAM" id="MobiDB-lite"/>
    </source>
</evidence>
<protein>
    <submittedName>
        <fullName evidence="2">Uncharacterized protein</fullName>
    </submittedName>
</protein>
<dbReference type="AlphaFoldDB" id="A0A5J4UFT4"/>
<sequence>MYDQNWYNSGDIVPDQVTPASDATPLSDGTAAAGYSTEYSRGDHVHPLNVTTTIPISDSASGSVGTTNYYARNDHSHPLNVTTSIPPQDSADGSVGTTNYYARNDHSHPINVETNASNIPIVNGVGANGISAFYARQDHVHPQQLTYDGNVTATKFIKTGGLASEVLCTNGDTTTIDSKLSRKYNSGAGGYIQLCVFPAGTSAGAPYIQFQVQCNTNAMQTIDLVPNYTVNGINALYGSFTAPSYVQTIMNVYYGVDQLLHTHTGTGSQAIYTTWIHMMNGSGNVTVTVSKQGLYWAQRVTEILTQDIVSSITGSQTQIPMTFNLGTGGIIGDVLQVNPLSRSYSSYGNGIRIGNNNGDSTSSLYLGCIKTAINTTQAGQWEISKTSDNALSINPSSLRQADHSVGLNINSDSSKITFNGNELVNVGTDQTITGRKTFRNVQFEIQLTGQNYPLLLINNNNNYLEQMINSNQMILSMDTSLPTGTPLYINQQGSNLSTQYPDSKLVTNYVLNAGSSTSFAGVTCGAVQINPNDHDYNEGLRISRSAVGNNSGIFLGCDSNSTSGTIPYQWCIVNTPTGELRIGVDDQILQYNKGLMISADGNTLTFNGRTI</sequence>
<name>A0A5J4UFT4_9EUKA</name>
<evidence type="ECO:0000313" key="3">
    <source>
        <dbReference type="Proteomes" id="UP000324800"/>
    </source>
</evidence>
<accession>A0A5J4UFT4</accession>
<comment type="caution">
    <text evidence="2">The sequence shown here is derived from an EMBL/GenBank/DDBJ whole genome shotgun (WGS) entry which is preliminary data.</text>
</comment>